<dbReference type="Proteomes" id="UP000244904">
    <property type="component" value="Unassembled WGS sequence"/>
</dbReference>
<dbReference type="PANTHER" id="PTHR46847:SF1">
    <property type="entry name" value="D-ALLOSE-BINDING PERIPLASMIC PROTEIN-RELATED"/>
    <property type="match status" value="1"/>
</dbReference>
<dbReference type="GO" id="GO:0030313">
    <property type="term" value="C:cell envelope"/>
    <property type="evidence" value="ECO:0007669"/>
    <property type="project" value="UniProtKB-SubCell"/>
</dbReference>
<dbReference type="InterPro" id="IPR025997">
    <property type="entry name" value="SBP_2_dom"/>
</dbReference>
<evidence type="ECO:0000256" key="1">
    <source>
        <dbReference type="ARBA" id="ARBA00004196"/>
    </source>
</evidence>
<evidence type="ECO:0000313" key="6">
    <source>
        <dbReference type="EMBL" id="SPF80248.1"/>
    </source>
</evidence>
<dbReference type="SUPFAM" id="SSF53822">
    <property type="entry name" value="Periplasmic binding protein-like I"/>
    <property type="match status" value="1"/>
</dbReference>
<organism evidence="6 7">
    <name type="scientific">Pseudoprimorskyibacter insulae</name>
    <dbReference type="NCBI Taxonomy" id="1695997"/>
    <lineage>
        <taxon>Bacteria</taxon>
        <taxon>Pseudomonadati</taxon>
        <taxon>Pseudomonadota</taxon>
        <taxon>Alphaproteobacteria</taxon>
        <taxon>Rhodobacterales</taxon>
        <taxon>Paracoccaceae</taxon>
        <taxon>Pseudoprimorskyibacter</taxon>
    </lineage>
</organism>
<evidence type="ECO:0000256" key="3">
    <source>
        <dbReference type="ARBA" id="ARBA00022729"/>
    </source>
</evidence>
<keyword evidence="3 4" id="KW-0732">Signal</keyword>
<dbReference type="OrthoDB" id="9781890at2"/>
<gene>
    <name evidence="6" type="primary">thpA</name>
    <name evidence="6" type="ORF">PRI8871_02055</name>
</gene>
<feature type="domain" description="Periplasmic binding protein" evidence="5">
    <location>
        <begin position="50"/>
        <end position="303"/>
    </location>
</feature>
<dbReference type="RefSeq" id="WP_108886118.1">
    <property type="nucleotide sequence ID" value="NZ_OMOJ01000003.1"/>
</dbReference>
<evidence type="ECO:0000259" key="5">
    <source>
        <dbReference type="Pfam" id="PF13407"/>
    </source>
</evidence>
<sequence>MTFKSVLLGTAVALAAAGSLAAETYRPECFAAAPGSGEISYEAKDGPYKIAFVNGFAGNDWRIQAIQSAKAWAARPENAAKIEDFKVVSVGNDSAAQIAAIDNFIAAGYDAVTFIAVNPTAFEPVIRRAARAGTVLVPFDNVLDSDKVVMVNESQIGLGHLKAQTVMDALGGKAKKILMVNGLPGNATDRDRRVGMMEVLGQVEGLEIVEVVGNWDTGTSQKVVSDALATHGQFDGVVSQHGAAGTINAMQAAGHPIVPMGVDAENGVRMLMDELNIPGVSASQSPALSAIALEAAVALLEGHTLPQNLALPIPQVKAEDLAPGVNYFPDLPKSFNTGTGFAECFEPFTPEELLGQSADNN</sequence>
<dbReference type="EMBL" id="OMOJ01000003">
    <property type="protein sequence ID" value="SPF80248.1"/>
    <property type="molecule type" value="Genomic_DNA"/>
</dbReference>
<accession>A0A2R8AW47</accession>
<comment type="subcellular location">
    <subcellularLocation>
        <location evidence="1">Cell envelope</location>
    </subcellularLocation>
</comment>
<dbReference type="InterPro" id="IPR028082">
    <property type="entry name" value="Peripla_BP_I"/>
</dbReference>
<comment type="similarity">
    <text evidence="2">Belongs to the bacterial solute-binding protein 2 family.</text>
</comment>
<protein>
    <submittedName>
        <fullName evidence="6">D-threitol-binding protein</fullName>
    </submittedName>
</protein>
<evidence type="ECO:0000256" key="2">
    <source>
        <dbReference type="ARBA" id="ARBA00007639"/>
    </source>
</evidence>
<proteinExistence type="inferred from homology"/>
<dbReference type="PANTHER" id="PTHR46847">
    <property type="entry name" value="D-ALLOSE-BINDING PERIPLASMIC PROTEIN-RELATED"/>
    <property type="match status" value="1"/>
</dbReference>
<feature type="signal peptide" evidence="4">
    <location>
        <begin position="1"/>
        <end position="21"/>
    </location>
</feature>
<keyword evidence="7" id="KW-1185">Reference proteome</keyword>
<dbReference type="Gene3D" id="3.40.50.2300">
    <property type="match status" value="2"/>
</dbReference>
<evidence type="ECO:0000313" key="7">
    <source>
        <dbReference type="Proteomes" id="UP000244904"/>
    </source>
</evidence>
<dbReference type="Pfam" id="PF13407">
    <property type="entry name" value="Peripla_BP_4"/>
    <property type="match status" value="1"/>
</dbReference>
<feature type="chain" id="PRO_5015304520" evidence="4">
    <location>
        <begin position="22"/>
        <end position="361"/>
    </location>
</feature>
<reference evidence="7" key="1">
    <citation type="submission" date="2018-03" db="EMBL/GenBank/DDBJ databases">
        <authorList>
            <person name="Rodrigo-Torres L."/>
            <person name="Arahal R. D."/>
            <person name="Lucena T."/>
        </authorList>
    </citation>
    <scope>NUCLEOTIDE SEQUENCE [LARGE SCALE GENOMIC DNA]</scope>
    <source>
        <strain evidence="7">CECT 8871</strain>
    </source>
</reference>
<name>A0A2R8AW47_9RHOB</name>
<dbReference type="CDD" id="cd19998">
    <property type="entry name" value="PBP1_ABC_sugar_binding-like"/>
    <property type="match status" value="1"/>
</dbReference>
<dbReference type="GO" id="GO:0030246">
    <property type="term" value="F:carbohydrate binding"/>
    <property type="evidence" value="ECO:0007669"/>
    <property type="project" value="UniProtKB-ARBA"/>
</dbReference>
<dbReference type="AlphaFoldDB" id="A0A2R8AW47"/>
<evidence type="ECO:0000256" key="4">
    <source>
        <dbReference type="SAM" id="SignalP"/>
    </source>
</evidence>